<dbReference type="Pfam" id="PF22244">
    <property type="entry name" value="GCE_fung"/>
    <property type="match status" value="1"/>
</dbReference>
<dbReference type="InterPro" id="IPR029058">
    <property type="entry name" value="AB_hydrolase_fold"/>
</dbReference>
<evidence type="ECO:0000256" key="3">
    <source>
        <dbReference type="ARBA" id="ARBA00022801"/>
    </source>
</evidence>
<dbReference type="InterPro" id="IPR054579">
    <property type="entry name" value="GCE-like_dom"/>
</dbReference>
<dbReference type="EC" id="3.4.-.-" evidence="6"/>
<evidence type="ECO:0000259" key="5">
    <source>
        <dbReference type="Pfam" id="PF22244"/>
    </source>
</evidence>
<evidence type="ECO:0000313" key="6">
    <source>
        <dbReference type="EMBL" id="MFC3196982.1"/>
    </source>
</evidence>
<sequence length="426" mass="47212">MKKITYITVAALALSTSGWAQQGDVNYDESKVPAYTLPALLVTESGQQVTTAQQWEQQRRPEILELFTSQMYGRTPDDSGITVSYEVLTENTAALGGKATSRQVKLIFSNGEKTLEALLLMYLPNHVAGKVPLFVGYNFKGNHSTTPDTTILYSKNFALVREPGHPDWERGCQTNRWAYDDIIGRGYGLATMCYHDIFPDRPGLKRHSIVSLFPGYGVGKKAPDEWQAIGAWAWGSSRMLDYLATDPRVDMERIAIMGHSRQGKAALWAGAQDTRFKIVISNNSGAGGAALSRRRYGETIAIVSGIKPAWFCAAFDQYHEREADMPFDQHQLIALMAPRPVYVASAEGDRWADPKGEYLSAYHAGPAYALYGLKGLPSATPPPLHQPIKNHVGYHIRAGKHDVTRYDWQAFLDFADVHFGKPGALQ</sequence>
<reference evidence="7" key="1">
    <citation type="journal article" date="2019" name="Int. J. Syst. Evol. Microbiol.">
        <title>The Global Catalogue of Microorganisms (GCM) 10K type strain sequencing project: providing services to taxonomists for standard genome sequencing and annotation.</title>
        <authorList>
            <consortium name="The Broad Institute Genomics Platform"/>
            <consortium name="The Broad Institute Genome Sequencing Center for Infectious Disease"/>
            <person name="Wu L."/>
            <person name="Ma J."/>
        </authorList>
    </citation>
    <scope>NUCLEOTIDE SEQUENCE [LARGE SCALE GENOMIC DNA]</scope>
    <source>
        <strain evidence="7">KCTC 52416</strain>
    </source>
</reference>
<keyword evidence="2 4" id="KW-0732">Signal</keyword>
<gene>
    <name evidence="6" type="ORF">ACFOET_05075</name>
</gene>
<keyword evidence="7" id="KW-1185">Reference proteome</keyword>
<dbReference type="Proteomes" id="UP001595526">
    <property type="component" value="Unassembled WGS sequence"/>
</dbReference>
<accession>A0ABV7JIE9</accession>
<keyword evidence="1" id="KW-0719">Serine esterase</keyword>
<evidence type="ECO:0000256" key="2">
    <source>
        <dbReference type="ARBA" id="ARBA00022729"/>
    </source>
</evidence>
<feature type="chain" id="PRO_5047027740" evidence="4">
    <location>
        <begin position="21"/>
        <end position="426"/>
    </location>
</feature>
<protein>
    <submittedName>
        <fullName evidence="6">Alpha/beta hydrolase family protein</fullName>
        <ecNumber evidence="6">3.4.-.-</ecNumber>
    </submittedName>
</protein>
<comment type="caution">
    <text evidence="6">The sequence shown here is derived from an EMBL/GenBank/DDBJ whole genome shotgun (WGS) entry which is preliminary data.</text>
</comment>
<organism evidence="6 7">
    <name type="scientific">Parapedobacter deserti</name>
    <dbReference type="NCBI Taxonomy" id="1912957"/>
    <lineage>
        <taxon>Bacteria</taxon>
        <taxon>Pseudomonadati</taxon>
        <taxon>Bacteroidota</taxon>
        <taxon>Sphingobacteriia</taxon>
        <taxon>Sphingobacteriales</taxon>
        <taxon>Sphingobacteriaceae</taxon>
        <taxon>Parapedobacter</taxon>
    </lineage>
</organism>
<feature type="domain" description="4-O-methyl-glucuronoyl methylesterase-like" evidence="5">
    <location>
        <begin position="228"/>
        <end position="367"/>
    </location>
</feature>
<dbReference type="RefSeq" id="WP_379020227.1">
    <property type="nucleotide sequence ID" value="NZ_JBHRTA010000009.1"/>
</dbReference>
<proteinExistence type="predicted"/>
<keyword evidence="3 6" id="KW-0378">Hydrolase</keyword>
<evidence type="ECO:0000256" key="4">
    <source>
        <dbReference type="SAM" id="SignalP"/>
    </source>
</evidence>
<name>A0ABV7JIE9_9SPHI</name>
<dbReference type="EMBL" id="JBHRTA010000009">
    <property type="protein sequence ID" value="MFC3196982.1"/>
    <property type="molecule type" value="Genomic_DNA"/>
</dbReference>
<feature type="signal peptide" evidence="4">
    <location>
        <begin position="1"/>
        <end position="20"/>
    </location>
</feature>
<dbReference type="SUPFAM" id="SSF53474">
    <property type="entry name" value="alpha/beta-Hydrolases"/>
    <property type="match status" value="1"/>
</dbReference>
<evidence type="ECO:0000313" key="7">
    <source>
        <dbReference type="Proteomes" id="UP001595526"/>
    </source>
</evidence>
<dbReference type="GO" id="GO:0016787">
    <property type="term" value="F:hydrolase activity"/>
    <property type="evidence" value="ECO:0007669"/>
    <property type="project" value="UniProtKB-KW"/>
</dbReference>
<evidence type="ECO:0000256" key="1">
    <source>
        <dbReference type="ARBA" id="ARBA00022487"/>
    </source>
</evidence>
<dbReference type="Gene3D" id="3.40.50.1820">
    <property type="entry name" value="alpha/beta hydrolase"/>
    <property type="match status" value="1"/>
</dbReference>